<dbReference type="RefSeq" id="WP_251946565.1">
    <property type="nucleotide sequence ID" value="NZ_JAMRYM010000064.1"/>
</dbReference>
<gene>
    <name evidence="1" type="ORF">NB037_13555</name>
</gene>
<evidence type="ECO:0000313" key="2">
    <source>
        <dbReference type="Proteomes" id="UP001155240"/>
    </source>
</evidence>
<accession>A0A9X2DZC6</accession>
<dbReference type="Proteomes" id="UP001155240">
    <property type="component" value="Unassembled WGS sequence"/>
</dbReference>
<dbReference type="AlphaFoldDB" id="A0A9X2DZC6"/>
<evidence type="ECO:0000313" key="1">
    <source>
        <dbReference type="EMBL" id="MCM6763448.1"/>
    </source>
</evidence>
<keyword evidence="2" id="KW-1185">Reference proteome</keyword>
<organism evidence="1 2">
    <name type="scientific">Rathayibacter rubneri</name>
    <dbReference type="NCBI Taxonomy" id="2950106"/>
    <lineage>
        <taxon>Bacteria</taxon>
        <taxon>Bacillati</taxon>
        <taxon>Actinomycetota</taxon>
        <taxon>Actinomycetes</taxon>
        <taxon>Micrococcales</taxon>
        <taxon>Microbacteriaceae</taxon>
        <taxon>Rathayibacter</taxon>
    </lineage>
</organism>
<dbReference type="EMBL" id="JAMRYM010000064">
    <property type="protein sequence ID" value="MCM6763448.1"/>
    <property type="molecule type" value="Genomic_DNA"/>
</dbReference>
<protein>
    <submittedName>
        <fullName evidence="1">Uncharacterized protein</fullName>
    </submittedName>
</protein>
<comment type="caution">
    <text evidence="1">The sequence shown here is derived from an EMBL/GenBank/DDBJ whole genome shotgun (WGS) entry which is preliminary data.</text>
</comment>
<name>A0A9X2DZC6_9MICO</name>
<reference evidence="1" key="1">
    <citation type="submission" date="2022-06" db="EMBL/GenBank/DDBJ databases">
        <title>Whole genome shotgun sequencing (WGS) of Rathayibacter sp. ZW T2_19, isolated from stored onions (Allium cepa).</title>
        <authorList>
            <person name="Stoll D.A."/>
            <person name="Huch M."/>
        </authorList>
    </citation>
    <scope>NUCLEOTIDE SEQUENCE</scope>
    <source>
        <strain evidence="1">ZW T2_19</strain>
    </source>
</reference>
<proteinExistence type="predicted"/>
<sequence>MDASLLPRGGSRRRARGRPTALLLATVLLASLSGCSQTAPLLRRLPQAADDVLRQSDDLAQVRSGMDEILSGAARESTAVVDDAARARNVVELDPEGREALSTACGIATDTVSQFWQDSDSPVETTTAVEWFDYLRGVAETLEGAESLESDAQEVLEFLDAWQRGDVEEIRLQLTLLAFERVYCS</sequence>